<comment type="caution">
    <text evidence="1">The sequence shown here is derived from an EMBL/GenBank/DDBJ whole genome shotgun (WGS) entry which is preliminary data.</text>
</comment>
<protein>
    <submittedName>
        <fullName evidence="1">Uncharacterized protein</fullName>
    </submittedName>
</protein>
<gene>
    <name evidence="1" type="ORF">LCGC14_0882720</name>
</gene>
<organism evidence="1">
    <name type="scientific">marine sediment metagenome</name>
    <dbReference type="NCBI Taxonomy" id="412755"/>
    <lineage>
        <taxon>unclassified sequences</taxon>
        <taxon>metagenomes</taxon>
        <taxon>ecological metagenomes</taxon>
    </lineage>
</organism>
<proteinExistence type="predicted"/>
<dbReference type="EMBL" id="LAZR01002786">
    <property type="protein sequence ID" value="KKN25644.1"/>
    <property type="molecule type" value="Genomic_DNA"/>
</dbReference>
<sequence>MTERDRKLHEILSHIILDIDHPEEFKDTDEMLECIRNRASTSKEIIEGKIKI</sequence>
<name>A0A0F9P6D3_9ZZZZ</name>
<evidence type="ECO:0000313" key="1">
    <source>
        <dbReference type="EMBL" id="KKN25644.1"/>
    </source>
</evidence>
<accession>A0A0F9P6D3</accession>
<reference evidence="1" key="1">
    <citation type="journal article" date="2015" name="Nature">
        <title>Complex archaea that bridge the gap between prokaryotes and eukaryotes.</title>
        <authorList>
            <person name="Spang A."/>
            <person name="Saw J.H."/>
            <person name="Jorgensen S.L."/>
            <person name="Zaremba-Niedzwiedzka K."/>
            <person name="Martijn J."/>
            <person name="Lind A.E."/>
            <person name="van Eijk R."/>
            <person name="Schleper C."/>
            <person name="Guy L."/>
            <person name="Ettema T.J."/>
        </authorList>
    </citation>
    <scope>NUCLEOTIDE SEQUENCE</scope>
</reference>
<dbReference type="AlphaFoldDB" id="A0A0F9P6D3"/>